<keyword evidence="2" id="KW-0489">Methyltransferase</keyword>
<dbReference type="NCBIfam" id="TIGR01444">
    <property type="entry name" value="fkbM_fam"/>
    <property type="match status" value="1"/>
</dbReference>
<dbReference type="InterPro" id="IPR052514">
    <property type="entry name" value="SAM-dependent_MTase"/>
</dbReference>
<sequence>MTLSRDALENIGRTSALVEDEGDFWFSRVLGEYWVAINKSDNGLSPHIRDGYWEPWIMTWVNNNVEPNWSVADLGANVGFYTFQLASIGCAVTAYEPNPAVFKLLKKSLAKNRLDSDINVVLHQKAVSNVVDELEFIVPRHHPMNGSLHSSVYSPDGEDKIKVKTVDNLKAFDFIKIDIEGGEIDVFDILSAKKHPLVLIEFRWDRYADPMKFANDIFDKYTNVSYVLHNGSEAKITSPEMLKQREHEDWMLVLRP</sequence>
<gene>
    <name evidence="2" type="ORF">SEA_TRINA_47</name>
</gene>
<dbReference type="GO" id="GO:0008168">
    <property type="term" value="F:methyltransferase activity"/>
    <property type="evidence" value="ECO:0007669"/>
    <property type="project" value="UniProtKB-KW"/>
</dbReference>
<dbReference type="OrthoDB" id="24141at10239"/>
<organism evidence="2 3">
    <name type="scientific">Rhodococcus phage Trina</name>
    <dbReference type="NCBI Taxonomy" id="2027905"/>
    <lineage>
        <taxon>Viruses</taxon>
        <taxon>Duplodnaviria</taxon>
        <taxon>Heunggongvirae</taxon>
        <taxon>Uroviricota</taxon>
        <taxon>Caudoviricetes</taxon>
        <taxon>Trinavirus</taxon>
        <taxon>Trinavirus trina</taxon>
    </lineage>
</organism>
<dbReference type="InterPro" id="IPR029063">
    <property type="entry name" value="SAM-dependent_MTases_sf"/>
</dbReference>
<proteinExistence type="predicted"/>
<feature type="domain" description="Methyltransferase FkbM" evidence="1">
    <location>
        <begin position="73"/>
        <end position="211"/>
    </location>
</feature>
<evidence type="ECO:0000259" key="1">
    <source>
        <dbReference type="Pfam" id="PF05050"/>
    </source>
</evidence>
<dbReference type="PANTHER" id="PTHR34203:SF15">
    <property type="entry name" value="SLL1173 PROTEIN"/>
    <property type="match status" value="1"/>
</dbReference>
<evidence type="ECO:0000313" key="3">
    <source>
        <dbReference type="Proteomes" id="UP000231419"/>
    </source>
</evidence>
<dbReference type="EMBL" id="MF668286">
    <property type="protein sequence ID" value="ASZ74864.1"/>
    <property type="molecule type" value="Genomic_DNA"/>
</dbReference>
<reference evidence="3" key="1">
    <citation type="submission" date="2017-08" db="EMBL/GenBank/DDBJ databases">
        <authorList>
            <person name="de Groot N.N."/>
        </authorList>
    </citation>
    <scope>NUCLEOTIDE SEQUENCE [LARGE SCALE GENOMIC DNA]</scope>
</reference>
<keyword evidence="3" id="KW-1185">Reference proteome</keyword>
<dbReference type="InterPro" id="IPR006342">
    <property type="entry name" value="FkbM_mtfrase"/>
</dbReference>
<dbReference type="PANTHER" id="PTHR34203">
    <property type="entry name" value="METHYLTRANSFERASE, FKBM FAMILY PROTEIN"/>
    <property type="match status" value="1"/>
</dbReference>
<evidence type="ECO:0000313" key="2">
    <source>
        <dbReference type="EMBL" id="ASZ74864.1"/>
    </source>
</evidence>
<dbReference type="GO" id="GO:0032259">
    <property type="term" value="P:methylation"/>
    <property type="evidence" value="ECO:0007669"/>
    <property type="project" value="UniProtKB-KW"/>
</dbReference>
<protein>
    <submittedName>
        <fullName evidence="2">Methyltransferase</fullName>
    </submittedName>
</protein>
<keyword evidence="2" id="KW-0808">Transferase</keyword>
<name>A0A2D1ADA2_9CAUD</name>
<dbReference type="CDD" id="cd02440">
    <property type="entry name" value="AdoMet_MTases"/>
    <property type="match status" value="1"/>
</dbReference>
<accession>A0A2D1ADA2</accession>
<dbReference type="Pfam" id="PF05050">
    <property type="entry name" value="Methyltransf_21"/>
    <property type="match status" value="1"/>
</dbReference>
<dbReference type="Proteomes" id="UP000231419">
    <property type="component" value="Segment"/>
</dbReference>
<dbReference type="SUPFAM" id="SSF53335">
    <property type="entry name" value="S-adenosyl-L-methionine-dependent methyltransferases"/>
    <property type="match status" value="1"/>
</dbReference>
<dbReference type="Gene3D" id="3.40.50.150">
    <property type="entry name" value="Vaccinia Virus protein VP39"/>
    <property type="match status" value="1"/>
</dbReference>